<dbReference type="AlphaFoldDB" id="R7W862"/>
<dbReference type="EnsemblPlants" id="EMT17393">
    <property type="protein sequence ID" value="EMT17393"/>
    <property type="gene ID" value="F775_05396"/>
</dbReference>
<evidence type="ECO:0000313" key="1">
    <source>
        <dbReference type="EnsemblPlants" id="EMT17393"/>
    </source>
</evidence>
<accession>R7W862</accession>
<organism evidence="1">
    <name type="scientific">Aegilops tauschii</name>
    <name type="common">Tausch's goatgrass</name>
    <name type="synonym">Aegilops squarrosa</name>
    <dbReference type="NCBI Taxonomy" id="37682"/>
    <lineage>
        <taxon>Eukaryota</taxon>
        <taxon>Viridiplantae</taxon>
        <taxon>Streptophyta</taxon>
        <taxon>Embryophyta</taxon>
        <taxon>Tracheophyta</taxon>
        <taxon>Spermatophyta</taxon>
        <taxon>Magnoliopsida</taxon>
        <taxon>Liliopsida</taxon>
        <taxon>Poales</taxon>
        <taxon>Poaceae</taxon>
        <taxon>BOP clade</taxon>
        <taxon>Pooideae</taxon>
        <taxon>Triticodae</taxon>
        <taxon>Triticeae</taxon>
        <taxon>Triticinae</taxon>
        <taxon>Aegilops</taxon>
    </lineage>
</organism>
<sequence length="92" mass="10413">MEKKEPPKNDEVAPQEIARGDLIKIHKIEQLNEKASQNIKSPEHGSGVKPFEYDILEFRTEIWGFRFTQGRRHTTPIAAPHVVMHAAADLAA</sequence>
<name>R7W862_AEGTA</name>
<proteinExistence type="predicted"/>
<reference evidence="1" key="1">
    <citation type="submission" date="2015-06" db="UniProtKB">
        <authorList>
            <consortium name="EnsemblPlants"/>
        </authorList>
    </citation>
    <scope>IDENTIFICATION</scope>
</reference>
<protein>
    <submittedName>
        <fullName evidence="1">Uncharacterized protein</fullName>
    </submittedName>
</protein>